<accession>A0A4Y9IK70</accession>
<dbReference type="RefSeq" id="WP_135105987.1">
    <property type="nucleotide sequence ID" value="NZ_JADGKW010000004.1"/>
</dbReference>
<dbReference type="AlphaFoldDB" id="A0A4Y9IK70"/>
<dbReference type="Proteomes" id="UP000298285">
    <property type="component" value="Unassembled WGS sequence"/>
</dbReference>
<dbReference type="OrthoDB" id="1030059at2"/>
<comment type="caution">
    <text evidence="1">The sequence shown here is derived from an EMBL/GenBank/DDBJ whole genome shotgun (WGS) entry which is preliminary data.</text>
</comment>
<evidence type="ECO:0000313" key="1">
    <source>
        <dbReference type="EMBL" id="TFU88721.1"/>
    </source>
</evidence>
<gene>
    <name evidence="1" type="ORF">E4T88_12690</name>
</gene>
<reference evidence="1 2" key="1">
    <citation type="submission" date="2019-03" db="EMBL/GenBank/DDBJ databases">
        <title>Diversity of the mouse oral microbiome.</title>
        <authorList>
            <person name="Joseph S."/>
            <person name="Aduse-Opoku J."/>
            <person name="Curtis M."/>
            <person name="Wade W."/>
            <person name="Hashim A."/>
        </authorList>
    </citation>
    <scope>NUCLEOTIDE SEQUENCE [LARGE SCALE GENOMIC DNA]</scope>
    <source>
        <strain evidence="1 2">P11</strain>
    </source>
</reference>
<proteinExistence type="predicted"/>
<evidence type="ECO:0000313" key="2">
    <source>
        <dbReference type="Proteomes" id="UP000298285"/>
    </source>
</evidence>
<evidence type="ECO:0008006" key="3">
    <source>
        <dbReference type="Google" id="ProtNLM"/>
    </source>
</evidence>
<dbReference type="EMBL" id="SPPK01000004">
    <property type="protein sequence ID" value="TFU88721.1"/>
    <property type="molecule type" value="Genomic_DNA"/>
</dbReference>
<name>A0A4Y9IK70_9BACT</name>
<sequence length="68" mass="7743">MNYANLDRLKILDYLERCGNEASVVDIIAYSGAEKLRVYSLITKMELNGEIKILEKNSFGAPMYIKIV</sequence>
<organism evidence="1 2">
    <name type="scientific">Dysgonomonas mossii</name>
    <dbReference type="NCBI Taxonomy" id="163665"/>
    <lineage>
        <taxon>Bacteria</taxon>
        <taxon>Pseudomonadati</taxon>
        <taxon>Bacteroidota</taxon>
        <taxon>Bacteroidia</taxon>
        <taxon>Bacteroidales</taxon>
        <taxon>Dysgonomonadaceae</taxon>
        <taxon>Dysgonomonas</taxon>
    </lineage>
</organism>
<protein>
    <recommendedName>
        <fullName evidence="3">ArsR family transcriptional regulator</fullName>
    </recommendedName>
</protein>